<dbReference type="Gene3D" id="1.20.1250.20">
    <property type="entry name" value="MFS general substrate transporter like domains"/>
    <property type="match status" value="2"/>
</dbReference>
<dbReference type="OrthoDB" id="8120565at2759"/>
<feature type="transmembrane region" description="Helical" evidence="8">
    <location>
        <begin position="426"/>
        <end position="451"/>
    </location>
</feature>
<feature type="transmembrane region" description="Helical" evidence="8">
    <location>
        <begin position="617"/>
        <end position="635"/>
    </location>
</feature>
<dbReference type="GeneID" id="111599335"/>
<dbReference type="Pfam" id="PF00083">
    <property type="entry name" value="Sugar_tr"/>
    <property type="match status" value="2"/>
</dbReference>
<feature type="transmembrane region" description="Helical" evidence="8">
    <location>
        <begin position="95"/>
        <end position="114"/>
    </location>
</feature>
<evidence type="ECO:0000256" key="8">
    <source>
        <dbReference type="SAM" id="Phobius"/>
    </source>
</evidence>
<dbReference type="PROSITE" id="PS00217">
    <property type="entry name" value="SUGAR_TRANSPORT_2"/>
    <property type="match status" value="2"/>
</dbReference>
<accession>A0A6J1LW59</accession>
<reference evidence="11" key="1">
    <citation type="submission" date="2025-08" db="UniProtKB">
        <authorList>
            <consortium name="RefSeq"/>
        </authorList>
    </citation>
    <scope>IDENTIFICATION</scope>
    <source>
        <strain evidence="11">15085-1641.00</strain>
        <tissue evidence="11">Whole body</tissue>
    </source>
</reference>
<dbReference type="InterPro" id="IPR020846">
    <property type="entry name" value="MFS_dom"/>
</dbReference>
<dbReference type="PROSITE" id="PS50850">
    <property type="entry name" value="MFS"/>
    <property type="match status" value="2"/>
</dbReference>
<feature type="transmembrane region" description="Helical" evidence="8">
    <location>
        <begin position="153"/>
        <end position="171"/>
    </location>
</feature>
<dbReference type="PANTHER" id="PTHR48021:SF33">
    <property type="entry name" value="AT22075P-RELATED"/>
    <property type="match status" value="1"/>
</dbReference>
<evidence type="ECO:0000256" key="4">
    <source>
        <dbReference type="ARBA" id="ARBA00022597"/>
    </source>
</evidence>
<keyword evidence="5 8" id="KW-0812">Transmembrane</keyword>
<name>A0A6J1LW59_DROHY</name>
<evidence type="ECO:0000259" key="9">
    <source>
        <dbReference type="PROSITE" id="PS50850"/>
    </source>
</evidence>
<evidence type="ECO:0000256" key="6">
    <source>
        <dbReference type="ARBA" id="ARBA00022989"/>
    </source>
</evidence>
<comment type="subcellular location">
    <subcellularLocation>
        <location evidence="1">Cell membrane</location>
        <topology evidence="1">Multi-pass membrane protein</topology>
    </subcellularLocation>
</comment>
<dbReference type="PANTHER" id="PTHR48021">
    <property type="match status" value="1"/>
</dbReference>
<dbReference type="OMA" id="WIFIYCA"/>
<organism evidence="10 11">
    <name type="scientific">Drosophila hydei</name>
    <name type="common">Fruit fly</name>
    <dbReference type="NCBI Taxonomy" id="7224"/>
    <lineage>
        <taxon>Eukaryota</taxon>
        <taxon>Metazoa</taxon>
        <taxon>Ecdysozoa</taxon>
        <taxon>Arthropoda</taxon>
        <taxon>Hexapoda</taxon>
        <taxon>Insecta</taxon>
        <taxon>Pterygota</taxon>
        <taxon>Neoptera</taxon>
        <taxon>Endopterygota</taxon>
        <taxon>Diptera</taxon>
        <taxon>Brachycera</taxon>
        <taxon>Muscomorpha</taxon>
        <taxon>Ephydroidea</taxon>
        <taxon>Drosophilidae</taxon>
        <taxon>Drosophila</taxon>
    </lineage>
</organism>
<evidence type="ECO:0000256" key="1">
    <source>
        <dbReference type="ARBA" id="ARBA00004651"/>
    </source>
</evidence>
<feature type="transmembrane region" description="Helical" evidence="8">
    <location>
        <begin position="300"/>
        <end position="319"/>
    </location>
</feature>
<feature type="transmembrane region" description="Helical" evidence="8">
    <location>
        <begin position="64"/>
        <end position="83"/>
    </location>
</feature>
<dbReference type="InterPro" id="IPR005828">
    <property type="entry name" value="MFS_sugar_transport-like"/>
</dbReference>
<dbReference type="CDD" id="cd17358">
    <property type="entry name" value="MFS_GLUT6_8_Class3_like"/>
    <property type="match status" value="1"/>
</dbReference>
<dbReference type="InterPro" id="IPR036259">
    <property type="entry name" value="MFS_trans_sf"/>
</dbReference>
<feature type="transmembrane region" description="Helical" evidence="8">
    <location>
        <begin position="331"/>
        <end position="352"/>
    </location>
</feature>
<protein>
    <submittedName>
        <fullName evidence="11">Uncharacterized protein LOC111599335</fullName>
    </submittedName>
</protein>
<dbReference type="AlphaFoldDB" id="A0A6J1LW59"/>
<dbReference type="GO" id="GO:0005886">
    <property type="term" value="C:plasma membrane"/>
    <property type="evidence" value="ECO:0007669"/>
    <property type="project" value="UniProtKB-SubCell"/>
</dbReference>
<feature type="transmembrane region" description="Helical" evidence="8">
    <location>
        <begin position="120"/>
        <end position="141"/>
    </location>
</feature>
<sequence>MTTGTVLEHSDNLLNRRNRHQFLATFLVNFSTFAHGIGIGWMSPVMRALQTPDSPLSFEVFVEQISWIGSLLGIGSVVGNLLAGLLQDRIGRKPVMLALTAPYVCFWLLSYFAQSVEYLYLARLLAGVTGGGGYIVLPIFISEISDAKIRGRLASMVMLSVNMGILMGYILSTNVDYYLAPFFVLPLPICYFISNLFLPETPFHLINKGKFAAAEKSFRYYKNISEDDKSSMLEFEDIKLKLTKERALNVNAFNYKDFVTPRALKAYSIAIMLIFTNQFTGTFCFASYMSDVFALSHTTLDIGMCTIIIGVIQIVGTYTTTLICDRFGRKILLLISSLGCGICLAAFGSFTYFAERYDLSSVGWMPLLLLSLDVFVCNIGLVGVLFVVLVELMPAKIRSVAVSAFVIVLSSMVFLSLKIFPLCLKYWGISITLWSSSLVAFVGFVFFLFFLEETKGKSMLDPCCKMLLKLFENPNCLLSRRNRYQFLTTLLINLICISHGIGVGWLSPTLRKIQSDESPLEFSLSISEISWVGAALGLGTVLGNILMGIIHSWVGSRLCLLFIAFPHSCLWFLVYFAKSTEYLFIGRFLAGISSGSMYIVHPIFLSEISDAKIRGTFGSMVMVSVNVGVLLGYILGTHLAYHIIPFVVLILPVSYFISNLFFIRESPMHLIRKGKYSEAEQSFRYYKNIKEENQISEMPEFEAMKETLTQSDKNSDKLTVKDFLTRAAIRAYGSAAVLVIVNQFSGLFATINYMSDIFARSGSTMDPNTCTIVIGIAQILGTYTTTLLCDIWGRRILLIVSTAGVVVSLTAFGLFSYFAQWHDLNTRRSNVDCTCCLRHVHVYHAQNFSAVHGSMGYTADDVVLWRHHSNLLCLLSPLLEGNQGQVYAGGLKPTINFGVDSSTAKII</sequence>
<keyword evidence="4" id="KW-0762">Sugar transport</keyword>
<evidence type="ECO:0000256" key="3">
    <source>
        <dbReference type="ARBA" id="ARBA00022475"/>
    </source>
</evidence>
<evidence type="ECO:0000313" key="10">
    <source>
        <dbReference type="Proteomes" id="UP000504633"/>
    </source>
</evidence>
<feature type="transmembrane region" description="Helical" evidence="8">
    <location>
        <begin position="486"/>
        <end position="506"/>
    </location>
</feature>
<evidence type="ECO:0000256" key="5">
    <source>
        <dbReference type="ARBA" id="ARBA00022692"/>
    </source>
</evidence>
<dbReference type="InterPro" id="IPR050549">
    <property type="entry name" value="MFS_Trehalose_Transporter"/>
</dbReference>
<dbReference type="KEGG" id="dhe:111599335"/>
<feature type="transmembrane region" description="Helical" evidence="8">
    <location>
        <begin position="266"/>
        <end position="288"/>
    </location>
</feature>
<feature type="domain" description="Major facilitator superfamily (MFS) profile" evidence="9">
    <location>
        <begin position="488"/>
        <end position="907"/>
    </location>
</feature>
<evidence type="ECO:0000256" key="7">
    <source>
        <dbReference type="ARBA" id="ARBA00023136"/>
    </source>
</evidence>
<dbReference type="FunFam" id="1.20.1250.20:FF:000218">
    <property type="entry name" value="facilitated trehalose transporter Tret1"/>
    <property type="match status" value="2"/>
</dbReference>
<dbReference type="GO" id="GO:0051119">
    <property type="term" value="F:sugar transmembrane transporter activity"/>
    <property type="evidence" value="ECO:0007669"/>
    <property type="project" value="InterPro"/>
</dbReference>
<keyword evidence="2" id="KW-0813">Transport</keyword>
<feature type="transmembrane region" description="Helical" evidence="8">
    <location>
        <begin position="526"/>
        <end position="546"/>
    </location>
</feature>
<evidence type="ECO:0000313" key="11">
    <source>
        <dbReference type="RefSeq" id="XP_023170728.2"/>
    </source>
</evidence>
<keyword evidence="6 8" id="KW-1133">Transmembrane helix</keyword>
<dbReference type="SUPFAM" id="SSF103473">
    <property type="entry name" value="MFS general substrate transporter"/>
    <property type="match status" value="2"/>
</dbReference>
<feature type="transmembrane region" description="Helical" evidence="8">
    <location>
        <begin position="364"/>
        <end position="388"/>
    </location>
</feature>
<feature type="transmembrane region" description="Helical" evidence="8">
    <location>
        <begin position="796"/>
        <end position="819"/>
    </location>
</feature>
<dbReference type="Proteomes" id="UP000504633">
    <property type="component" value="Unplaced"/>
</dbReference>
<feature type="transmembrane region" description="Helical" evidence="8">
    <location>
        <begin position="731"/>
        <end position="751"/>
    </location>
</feature>
<dbReference type="RefSeq" id="XP_023170728.2">
    <property type="nucleotide sequence ID" value="XM_023314960.2"/>
</dbReference>
<keyword evidence="3" id="KW-1003">Cell membrane</keyword>
<gene>
    <name evidence="11" type="primary">LOC111599335</name>
</gene>
<feature type="domain" description="Major facilitator superfamily (MFS) profile" evidence="9">
    <location>
        <begin position="24"/>
        <end position="455"/>
    </location>
</feature>
<evidence type="ECO:0000256" key="2">
    <source>
        <dbReference type="ARBA" id="ARBA00022448"/>
    </source>
</evidence>
<dbReference type="InterPro" id="IPR044775">
    <property type="entry name" value="MFS_ERD6/Tret1-like"/>
</dbReference>
<feature type="transmembrane region" description="Helical" evidence="8">
    <location>
        <begin position="400"/>
        <end position="420"/>
    </location>
</feature>
<proteinExistence type="predicted"/>
<feature type="transmembrane region" description="Helical" evidence="8">
    <location>
        <begin position="641"/>
        <end position="663"/>
    </location>
</feature>
<feature type="transmembrane region" description="Helical" evidence="8">
    <location>
        <begin position="22"/>
        <end position="44"/>
    </location>
</feature>
<keyword evidence="10" id="KW-1185">Reference proteome</keyword>
<feature type="transmembrane region" description="Helical" evidence="8">
    <location>
        <begin position="583"/>
        <end position="605"/>
    </location>
</feature>
<feature type="transmembrane region" description="Helical" evidence="8">
    <location>
        <begin position="771"/>
        <end position="789"/>
    </location>
</feature>
<dbReference type="InterPro" id="IPR005829">
    <property type="entry name" value="Sugar_transporter_CS"/>
</dbReference>
<feature type="transmembrane region" description="Helical" evidence="8">
    <location>
        <begin position="558"/>
        <end position="577"/>
    </location>
</feature>
<keyword evidence="7 8" id="KW-0472">Membrane</keyword>
<feature type="transmembrane region" description="Helical" evidence="8">
    <location>
        <begin position="177"/>
        <end position="198"/>
    </location>
</feature>